<reference evidence="1 2" key="1">
    <citation type="submission" date="2014-04" db="EMBL/GenBank/DDBJ databases">
        <authorList>
            <consortium name="DOE Joint Genome Institute"/>
            <person name="Kuo A."/>
            <person name="Girlanda M."/>
            <person name="Perotto S."/>
            <person name="Kohler A."/>
            <person name="Nagy L.G."/>
            <person name="Floudas D."/>
            <person name="Copeland A."/>
            <person name="Barry K.W."/>
            <person name="Cichocki N."/>
            <person name="Veneault-Fourrey C."/>
            <person name="LaButti K."/>
            <person name="Lindquist E.A."/>
            <person name="Lipzen A."/>
            <person name="Lundell T."/>
            <person name="Morin E."/>
            <person name="Murat C."/>
            <person name="Sun H."/>
            <person name="Tunlid A."/>
            <person name="Henrissat B."/>
            <person name="Grigoriev I.V."/>
            <person name="Hibbett D.S."/>
            <person name="Martin F."/>
            <person name="Nordberg H.P."/>
            <person name="Cantor M.N."/>
            <person name="Hua S.X."/>
        </authorList>
    </citation>
    <scope>NUCLEOTIDE SEQUENCE [LARGE SCALE GENOMIC DNA]</scope>
    <source>
        <strain evidence="1 2">MUT 4182</strain>
    </source>
</reference>
<proteinExistence type="predicted"/>
<dbReference type="OrthoDB" id="3232941at2759"/>
<accession>A0A0C3KMH6</accession>
<dbReference type="Proteomes" id="UP000054248">
    <property type="component" value="Unassembled WGS sequence"/>
</dbReference>
<dbReference type="EMBL" id="KN823106">
    <property type="protein sequence ID" value="KIO22573.1"/>
    <property type="molecule type" value="Genomic_DNA"/>
</dbReference>
<sequence length="160" mass="18355">HPSLRHFSKGITSIKQWTGKEQRAMESVFISAIAGGVNDNRVIIAARALLDFIYLAQLPCHTSDTLIQMTDSLEEFHRAKSVFVDNGIRAHFNIPKLHSLVHYVNSITACRAADGYNTKYPERFHIEYAKLGYQASNKREYKKQMVTWLERQEAVDLFDP</sequence>
<dbReference type="HOGENOM" id="CLU_006344_12_2_1"/>
<gene>
    <name evidence="1" type="ORF">M407DRAFT_79085</name>
</gene>
<name>A0A0C3KMH6_9AGAM</name>
<organism evidence="1 2">
    <name type="scientific">Tulasnella calospora MUT 4182</name>
    <dbReference type="NCBI Taxonomy" id="1051891"/>
    <lineage>
        <taxon>Eukaryota</taxon>
        <taxon>Fungi</taxon>
        <taxon>Dikarya</taxon>
        <taxon>Basidiomycota</taxon>
        <taxon>Agaricomycotina</taxon>
        <taxon>Agaricomycetes</taxon>
        <taxon>Cantharellales</taxon>
        <taxon>Tulasnellaceae</taxon>
        <taxon>Tulasnella</taxon>
    </lineage>
</organism>
<protein>
    <submittedName>
        <fullName evidence="1">Uncharacterized protein</fullName>
    </submittedName>
</protein>
<evidence type="ECO:0000313" key="2">
    <source>
        <dbReference type="Proteomes" id="UP000054248"/>
    </source>
</evidence>
<evidence type="ECO:0000313" key="1">
    <source>
        <dbReference type="EMBL" id="KIO22573.1"/>
    </source>
</evidence>
<keyword evidence="2" id="KW-1185">Reference proteome</keyword>
<reference evidence="2" key="2">
    <citation type="submission" date="2015-01" db="EMBL/GenBank/DDBJ databases">
        <title>Evolutionary Origins and Diversification of the Mycorrhizal Mutualists.</title>
        <authorList>
            <consortium name="DOE Joint Genome Institute"/>
            <consortium name="Mycorrhizal Genomics Consortium"/>
            <person name="Kohler A."/>
            <person name="Kuo A."/>
            <person name="Nagy L.G."/>
            <person name="Floudas D."/>
            <person name="Copeland A."/>
            <person name="Barry K.W."/>
            <person name="Cichocki N."/>
            <person name="Veneault-Fourrey C."/>
            <person name="LaButti K."/>
            <person name="Lindquist E.A."/>
            <person name="Lipzen A."/>
            <person name="Lundell T."/>
            <person name="Morin E."/>
            <person name="Murat C."/>
            <person name="Riley R."/>
            <person name="Ohm R."/>
            <person name="Sun H."/>
            <person name="Tunlid A."/>
            <person name="Henrissat B."/>
            <person name="Grigoriev I.V."/>
            <person name="Hibbett D.S."/>
            <person name="Martin F."/>
        </authorList>
    </citation>
    <scope>NUCLEOTIDE SEQUENCE [LARGE SCALE GENOMIC DNA]</scope>
    <source>
        <strain evidence="2">MUT 4182</strain>
    </source>
</reference>
<feature type="non-terminal residue" evidence="1">
    <location>
        <position position="1"/>
    </location>
</feature>
<dbReference type="AlphaFoldDB" id="A0A0C3KMH6"/>